<dbReference type="HOGENOM" id="CLU_2769114_0_0_7"/>
<protein>
    <submittedName>
        <fullName evidence="1">Uncharacterized protein</fullName>
    </submittedName>
</protein>
<evidence type="ECO:0000313" key="1">
    <source>
        <dbReference type="EMBL" id="EEB33190.1"/>
    </source>
</evidence>
<accession>B6WV27</accession>
<proteinExistence type="predicted"/>
<sequence>MSLVLCRIFLLSQLSQVSQCLELQGFEGGQSVGQLFLQTVPTVPKGIGASRIGTLFPCGTVCFYGTVPP</sequence>
<dbReference type="EMBL" id="ABXU01000060">
    <property type="protein sequence ID" value="EEB33190.1"/>
    <property type="molecule type" value="Genomic_DNA"/>
</dbReference>
<comment type="caution">
    <text evidence="1">The sequence shown here is derived from an EMBL/GenBank/DDBJ whole genome shotgun (WGS) entry which is preliminary data.</text>
</comment>
<reference evidence="1 2" key="1">
    <citation type="submission" date="2008-10" db="EMBL/GenBank/DDBJ databases">
        <title>Draft genome sequence of Desulvovibrio piger (ATCC 29098).</title>
        <authorList>
            <person name="Sudarsanam P."/>
            <person name="Ley R."/>
            <person name="Guruge J."/>
            <person name="Turnbaugh P.J."/>
            <person name="Mahowald M."/>
            <person name="Liep D."/>
            <person name="Gordon J."/>
        </authorList>
    </citation>
    <scope>NUCLEOTIDE SEQUENCE [LARGE SCALE GENOMIC DNA]</scope>
    <source>
        <strain evidence="1 2">ATCC 29098</strain>
    </source>
</reference>
<organism evidence="1 2">
    <name type="scientific">Desulfovibrio piger ATCC 29098</name>
    <dbReference type="NCBI Taxonomy" id="411464"/>
    <lineage>
        <taxon>Bacteria</taxon>
        <taxon>Pseudomonadati</taxon>
        <taxon>Thermodesulfobacteriota</taxon>
        <taxon>Desulfovibrionia</taxon>
        <taxon>Desulfovibrionales</taxon>
        <taxon>Desulfovibrionaceae</taxon>
        <taxon>Desulfovibrio</taxon>
    </lineage>
</organism>
<dbReference type="Proteomes" id="UP000003676">
    <property type="component" value="Unassembled WGS sequence"/>
</dbReference>
<dbReference type="AlphaFoldDB" id="B6WV27"/>
<name>B6WV27_9BACT</name>
<reference evidence="1 2" key="2">
    <citation type="submission" date="2008-10" db="EMBL/GenBank/DDBJ databases">
        <authorList>
            <person name="Fulton L."/>
            <person name="Clifton S."/>
            <person name="Fulton B."/>
            <person name="Xu J."/>
            <person name="Minx P."/>
            <person name="Pepin K.H."/>
            <person name="Johnson M."/>
            <person name="Bhonagiri V."/>
            <person name="Nash W.E."/>
            <person name="Mardis E.R."/>
            <person name="Wilson R.K."/>
        </authorList>
    </citation>
    <scope>NUCLEOTIDE SEQUENCE [LARGE SCALE GENOMIC DNA]</scope>
    <source>
        <strain evidence="1 2">ATCC 29098</strain>
    </source>
</reference>
<gene>
    <name evidence="1" type="ORF">DESPIG_01942</name>
</gene>
<evidence type="ECO:0000313" key="2">
    <source>
        <dbReference type="Proteomes" id="UP000003676"/>
    </source>
</evidence>